<dbReference type="InterPro" id="IPR013106">
    <property type="entry name" value="Ig_V-set"/>
</dbReference>
<accession>A0A8C0KX23</accession>
<dbReference type="InterPro" id="IPR036179">
    <property type="entry name" value="Ig-like_dom_sf"/>
</dbReference>
<reference evidence="5" key="2">
    <citation type="submission" date="2025-09" db="UniProtKB">
        <authorList>
            <consortium name="Ensembl"/>
        </authorList>
    </citation>
    <scope>IDENTIFICATION</scope>
</reference>
<dbReference type="GO" id="GO:0005886">
    <property type="term" value="C:plasma membrane"/>
    <property type="evidence" value="ECO:0007669"/>
    <property type="project" value="UniProtKB-ARBA"/>
</dbReference>
<dbReference type="GeneTree" id="ENSGT00940000153094"/>
<name>A0A8C0KX23_CANLU</name>
<reference evidence="5" key="1">
    <citation type="submission" date="2025-08" db="UniProtKB">
        <authorList>
            <consortium name="Ensembl"/>
        </authorList>
    </citation>
    <scope>IDENTIFICATION</scope>
</reference>
<sequence>MYHHYLFVLAGVCGDITMTQCPGSLAVSPGQQVTTNCRASQSVSGYLAWYLQKPGQRPKLLIYLASSWASGVPARFSSSGSGTDFTLTVNNLEAEDVRDYYCQQHYSSPLSPPTVSMKLGAGSLKELIRSINPWPDLSKRKEKGHK</sequence>
<dbReference type="InterPro" id="IPR007110">
    <property type="entry name" value="Ig-like_dom"/>
</dbReference>
<evidence type="ECO:0000256" key="1">
    <source>
        <dbReference type="ARBA" id="ARBA00022859"/>
    </source>
</evidence>
<evidence type="ECO:0000313" key="6">
    <source>
        <dbReference type="Proteomes" id="UP000694391"/>
    </source>
</evidence>
<dbReference type="InterPro" id="IPR003599">
    <property type="entry name" value="Ig_sub"/>
</dbReference>
<dbReference type="InterPro" id="IPR013783">
    <property type="entry name" value="Ig-like_fold"/>
</dbReference>
<keyword evidence="6" id="KW-1185">Reference proteome</keyword>
<evidence type="ECO:0000256" key="2">
    <source>
        <dbReference type="ARBA" id="ARBA00023130"/>
    </source>
</evidence>
<dbReference type="Pfam" id="PF07686">
    <property type="entry name" value="V-set"/>
    <property type="match status" value="1"/>
</dbReference>
<dbReference type="GO" id="GO:0019814">
    <property type="term" value="C:immunoglobulin complex"/>
    <property type="evidence" value="ECO:0007669"/>
    <property type="project" value="UniProtKB-KW"/>
</dbReference>
<dbReference type="SUPFAM" id="SSF48726">
    <property type="entry name" value="Immunoglobulin"/>
    <property type="match status" value="1"/>
</dbReference>
<keyword evidence="3" id="KW-1280">Immunoglobulin</keyword>
<dbReference type="SMART" id="SM00406">
    <property type="entry name" value="IGv"/>
    <property type="match status" value="1"/>
</dbReference>
<protein>
    <recommendedName>
        <fullName evidence="4">Ig-like domain-containing protein</fullName>
    </recommendedName>
</protein>
<evidence type="ECO:0000313" key="5">
    <source>
        <dbReference type="Ensembl" id="ENSCAFP00020021393.1"/>
    </source>
</evidence>
<organism evidence="5 6">
    <name type="scientific">Canis lupus dingo</name>
    <name type="common">dingo</name>
    <dbReference type="NCBI Taxonomy" id="286419"/>
    <lineage>
        <taxon>Eukaryota</taxon>
        <taxon>Metazoa</taxon>
        <taxon>Chordata</taxon>
        <taxon>Craniata</taxon>
        <taxon>Vertebrata</taxon>
        <taxon>Euteleostomi</taxon>
        <taxon>Mammalia</taxon>
        <taxon>Eutheria</taxon>
        <taxon>Laurasiatheria</taxon>
        <taxon>Carnivora</taxon>
        <taxon>Caniformia</taxon>
        <taxon>Canidae</taxon>
        <taxon>Canis</taxon>
    </lineage>
</organism>
<dbReference type="Gene3D" id="2.60.40.10">
    <property type="entry name" value="Immunoglobulins"/>
    <property type="match status" value="1"/>
</dbReference>
<dbReference type="PANTHER" id="PTHR23267">
    <property type="entry name" value="IMMUNOGLOBULIN LIGHT CHAIN"/>
    <property type="match status" value="1"/>
</dbReference>
<dbReference type="PROSITE" id="PS50835">
    <property type="entry name" value="IG_LIKE"/>
    <property type="match status" value="1"/>
</dbReference>
<dbReference type="FunFam" id="2.60.40.10:FF:000350">
    <property type="entry name" value="Immunoglobulin kappa chain variable 18-36"/>
    <property type="match status" value="1"/>
</dbReference>
<keyword evidence="1" id="KW-0391">Immunity</keyword>
<dbReference type="GO" id="GO:0002250">
    <property type="term" value="P:adaptive immune response"/>
    <property type="evidence" value="ECO:0007669"/>
    <property type="project" value="UniProtKB-KW"/>
</dbReference>
<dbReference type="SMART" id="SM00409">
    <property type="entry name" value="IG"/>
    <property type="match status" value="1"/>
</dbReference>
<dbReference type="AlphaFoldDB" id="A0A8C0KX23"/>
<dbReference type="Proteomes" id="UP000694391">
    <property type="component" value="Unplaced"/>
</dbReference>
<dbReference type="InterPro" id="IPR050150">
    <property type="entry name" value="IgV_Light_Chain"/>
</dbReference>
<proteinExistence type="predicted"/>
<evidence type="ECO:0000256" key="3">
    <source>
        <dbReference type="ARBA" id="ARBA00043265"/>
    </source>
</evidence>
<keyword evidence="2" id="KW-1064">Adaptive immunity</keyword>
<dbReference type="Ensembl" id="ENSCAFT00020024769.1">
    <property type="protein sequence ID" value="ENSCAFP00020021393.1"/>
    <property type="gene ID" value="ENSCAFG00020016888.1"/>
</dbReference>
<evidence type="ECO:0000259" key="4">
    <source>
        <dbReference type="PROSITE" id="PS50835"/>
    </source>
</evidence>
<feature type="domain" description="Ig-like" evidence="4">
    <location>
        <begin position="14"/>
        <end position="116"/>
    </location>
</feature>
<dbReference type="GO" id="GO:0005576">
    <property type="term" value="C:extracellular region"/>
    <property type="evidence" value="ECO:0007669"/>
    <property type="project" value="UniProtKB-ARBA"/>
</dbReference>